<dbReference type="OrthoDB" id="9883410at2"/>
<accession>A0A1W1XSJ5</accession>
<dbReference type="RefSeq" id="WP_139796062.1">
    <property type="nucleotide sequence ID" value="NZ_FWXH01000014.1"/>
</dbReference>
<name>A0A1W1XSJ5_9CLOT</name>
<keyword evidence="2" id="KW-1185">Reference proteome</keyword>
<sequence length="70" mass="7676">MASKNIIKNQEEILEVEEVSEVKQINPATDKSNYLVQIISDGNVIKEVIGINSTVNIIHIGEQSVAADLK</sequence>
<organism evidence="1 2">
    <name type="scientific">Clostridium acidisoli DSM 12555</name>
    <dbReference type="NCBI Taxonomy" id="1121291"/>
    <lineage>
        <taxon>Bacteria</taxon>
        <taxon>Bacillati</taxon>
        <taxon>Bacillota</taxon>
        <taxon>Clostridia</taxon>
        <taxon>Eubacteriales</taxon>
        <taxon>Clostridiaceae</taxon>
        <taxon>Clostridium</taxon>
    </lineage>
</organism>
<dbReference type="STRING" id="1121291.SAMN02745134_02960"/>
<protein>
    <submittedName>
        <fullName evidence="1">Uncharacterized protein</fullName>
    </submittedName>
</protein>
<dbReference type="Proteomes" id="UP000192468">
    <property type="component" value="Unassembled WGS sequence"/>
</dbReference>
<evidence type="ECO:0000313" key="2">
    <source>
        <dbReference type="Proteomes" id="UP000192468"/>
    </source>
</evidence>
<proteinExistence type="predicted"/>
<reference evidence="1 2" key="1">
    <citation type="submission" date="2017-04" db="EMBL/GenBank/DDBJ databases">
        <authorList>
            <person name="Afonso C.L."/>
            <person name="Miller P.J."/>
            <person name="Scott M.A."/>
            <person name="Spackman E."/>
            <person name="Goraichik I."/>
            <person name="Dimitrov K.M."/>
            <person name="Suarez D.L."/>
            <person name="Swayne D.E."/>
        </authorList>
    </citation>
    <scope>NUCLEOTIDE SEQUENCE [LARGE SCALE GENOMIC DNA]</scope>
    <source>
        <strain evidence="1 2">DSM 12555</strain>
    </source>
</reference>
<dbReference type="EMBL" id="FWXH01000014">
    <property type="protein sequence ID" value="SMC26825.1"/>
    <property type="molecule type" value="Genomic_DNA"/>
</dbReference>
<gene>
    <name evidence="1" type="ORF">SAMN02745134_02960</name>
</gene>
<evidence type="ECO:0000313" key="1">
    <source>
        <dbReference type="EMBL" id="SMC26825.1"/>
    </source>
</evidence>
<dbReference type="AlphaFoldDB" id="A0A1W1XSJ5"/>